<dbReference type="InterPro" id="IPR020802">
    <property type="entry name" value="TesA-like"/>
</dbReference>
<keyword evidence="5" id="KW-1185">Reference proteome</keyword>
<dbReference type="RefSeq" id="WP_181615299.1">
    <property type="nucleotide sequence ID" value="NZ_BAABAM010000008.1"/>
</dbReference>
<dbReference type="InterPro" id="IPR001031">
    <property type="entry name" value="Thioesterase"/>
</dbReference>
<name>A0A7W0HUV3_9ACTN</name>
<dbReference type="AlphaFoldDB" id="A0A7W0HUV3"/>
<dbReference type="EC" id="3.1.2.21" evidence="4"/>
<sequence length="249" mass="27591">MTVLDRVAAWVSVPAPRPGAAIRLLCLPYAGGGSVEYNQWADLLPEAVEVRPVHLPGRERRIRERARTRMTELVPELADALEGETASPYALFGYSMGAWVAFELARELRRRGAPAPRALLAAAAAPPHGPRSAAMYDAPEPELVGWMRRLDGSAGMPLDDPRLLAVVLPRVRADLEITDTYLPRPEPPLDLPLRVYAGTDDEIVPVEHARMWAAQATGDFRLRVLTGGHFFLHERRTELLHHIARDLEA</sequence>
<organism evidence="4 5">
    <name type="scientific">Nonomuraea soli</name>
    <dbReference type="NCBI Taxonomy" id="1032476"/>
    <lineage>
        <taxon>Bacteria</taxon>
        <taxon>Bacillati</taxon>
        <taxon>Actinomycetota</taxon>
        <taxon>Actinomycetes</taxon>
        <taxon>Streptosporangiales</taxon>
        <taxon>Streptosporangiaceae</taxon>
        <taxon>Nonomuraea</taxon>
    </lineage>
</organism>
<evidence type="ECO:0000256" key="2">
    <source>
        <dbReference type="ARBA" id="ARBA00022801"/>
    </source>
</evidence>
<evidence type="ECO:0000256" key="1">
    <source>
        <dbReference type="ARBA" id="ARBA00007169"/>
    </source>
</evidence>
<comment type="similarity">
    <text evidence="1">Belongs to the thioesterase family.</text>
</comment>
<evidence type="ECO:0000313" key="5">
    <source>
        <dbReference type="Proteomes" id="UP000530928"/>
    </source>
</evidence>
<dbReference type="InterPro" id="IPR012223">
    <property type="entry name" value="TEII"/>
</dbReference>
<dbReference type="PANTHER" id="PTHR11487">
    <property type="entry name" value="THIOESTERASE"/>
    <property type="match status" value="1"/>
</dbReference>
<dbReference type="InterPro" id="IPR029058">
    <property type="entry name" value="AB_hydrolase_fold"/>
</dbReference>
<evidence type="ECO:0000313" key="4">
    <source>
        <dbReference type="EMBL" id="MBA2896573.1"/>
    </source>
</evidence>
<dbReference type="EMBL" id="JACDUR010000009">
    <property type="protein sequence ID" value="MBA2896573.1"/>
    <property type="molecule type" value="Genomic_DNA"/>
</dbReference>
<reference evidence="4 5" key="1">
    <citation type="submission" date="2020-07" db="EMBL/GenBank/DDBJ databases">
        <title>Genomic Encyclopedia of Type Strains, Phase IV (KMG-IV): sequencing the most valuable type-strain genomes for metagenomic binning, comparative biology and taxonomic classification.</title>
        <authorList>
            <person name="Goeker M."/>
        </authorList>
    </citation>
    <scope>NUCLEOTIDE SEQUENCE [LARGE SCALE GENOMIC DNA]</scope>
    <source>
        <strain evidence="4 5">DSM 45533</strain>
    </source>
</reference>
<protein>
    <submittedName>
        <fullName evidence="4">Medium-chain acyl-[acyl-carrier-protein] hydrolase</fullName>
        <ecNumber evidence="4">3.1.2.21</ecNumber>
    </submittedName>
</protein>
<evidence type="ECO:0000259" key="3">
    <source>
        <dbReference type="SMART" id="SM00824"/>
    </source>
</evidence>
<proteinExistence type="inferred from homology"/>
<keyword evidence="2 4" id="KW-0378">Hydrolase</keyword>
<gene>
    <name evidence="4" type="ORF">HNR30_007964</name>
</gene>
<dbReference type="Gene3D" id="3.40.50.1820">
    <property type="entry name" value="alpha/beta hydrolase"/>
    <property type="match status" value="1"/>
</dbReference>
<dbReference type="Proteomes" id="UP000530928">
    <property type="component" value="Unassembled WGS sequence"/>
</dbReference>
<dbReference type="GO" id="GO:0008610">
    <property type="term" value="P:lipid biosynthetic process"/>
    <property type="evidence" value="ECO:0007669"/>
    <property type="project" value="TreeGrafter"/>
</dbReference>
<comment type="caution">
    <text evidence="4">The sequence shown here is derived from an EMBL/GenBank/DDBJ whole genome shotgun (WGS) entry which is preliminary data.</text>
</comment>
<dbReference type="SUPFAM" id="SSF53474">
    <property type="entry name" value="alpha/beta-Hydrolases"/>
    <property type="match status" value="1"/>
</dbReference>
<dbReference type="Pfam" id="PF00975">
    <property type="entry name" value="Thioesterase"/>
    <property type="match status" value="1"/>
</dbReference>
<dbReference type="GO" id="GO:0016297">
    <property type="term" value="F:fatty acyl-[ACP] hydrolase activity"/>
    <property type="evidence" value="ECO:0007669"/>
    <property type="project" value="UniProtKB-EC"/>
</dbReference>
<dbReference type="SMART" id="SM00824">
    <property type="entry name" value="PKS_TE"/>
    <property type="match status" value="1"/>
</dbReference>
<accession>A0A7W0HUV3</accession>
<feature type="domain" description="Thioesterase TesA-like" evidence="3">
    <location>
        <begin position="25"/>
        <end position="247"/>
    </location>
</feature>
<dbReference type="PANTHER" id="PTHR11487:SF0">
    <property type="entry name" value="S-ACYL FATTY ACID SYNTHASE THIOESTERASE, MEDIUM CHAIN"/>
    <property type="match status" value="1"/>
</dbReference>